<evidence type="ECO:0000256" key="2">
    <source>
        <dbReference type="ARBA" id="ARBA00007613"/>
    </source>
</evidence>
<reference evidence="9 10" key="1">
    <citation type="submission" date="2018-10" db="EMBL/GenBank/DDBJ databases">
        <title>Butyricimonas faecalis sp. nov., isolated from human faeces and emended description of the genus Butyricimonas.</title>
        <authorList>
            <person name="Le Roy T."/>
            <person name="Van der Smissen P."/>
            <person name="Paquot A."/>
            <person name="Delzenne N."/>
            <person name="Muccioli G."/>
            <person name="Collet J.-F."/>
            <person name="Cani P.D."/>
        </authorList>
    </citation>
    <scope>NUCLEOTIDE SEQUENCE [LARGE SCALE GENOMIC DNA]</scope>
    <source>
        <strain evidence="9 10">H184</strain>
    </source>
</reference>
<evidence type="ECO:0000256" key="8">
    <source>
        <dbReference type="SAM" id="SignalP"/>
    </source>
</evidence>
<evidence type="ECO:0000313" key="10">
    <source>
        <dbReference type="Proteomes" id="UP000270673"/>
    </source>
</evidence>
<keyword evidence="3" id="KW-0813">Transport</keyword>
<dbReference type="PANTHER" id="PTHR30026:SF23">
    <property type="entry name" value="TO APRF-PUTATIVE OUTER MEMBRANE EFFLUX PROTEIN OR SECRETED ALKALINE PHOSPHATASE-RELATED"/>
    <property type="match status" value="1"/>
</dbReference>
<dbReference type="GO" id="GO:1990281">
    <property type="term" value="C:efflux pump complex"/>
    <property type="evidence" value="ECO:0007669"/>
    <property type="project" value="TreeGrafter"/>
</dbReference>
<dbReference type="GO" id="GO:0015562">
    <property type="term" value="F:efflux transmembrane transporter activity"/>
    <property type="evidence" value="ECO:0007669"/>
    <property type="project" value="InterPro"/>
</dbReference>
<keyword evidence="10" id="KW-1185">Reference proteome</keyword>
<dbReference type="InterPro" id="IPR003423">
    <property type="entry name" value="OMP_efflux"/>
</dbReference>
<dbReference type="PANTHER" id="PTHR30026">
    <property type="entry name" value="OUTER MEMBRANE PROTEIN TOLC"/>
    <property type="match status" value="1"/>
</dbReference>
<comment type="subcellular location">
    <subcellularLocation>
        <location evidence="1">Cell outer membrane</location>
    </subcellularLocation>
</comment>
<feature type="chain" id="PRO_5019287314" evidence="8">
    <location>
        <begin position="22"/>
        <end position="434"/>
    </location>
</feature>
<protein>
    <submittedName>
        <fullName evidence="9">TolC family protein</fullName>
    </submittedName>
</protein>
<evidence type="ECO:0000256" key="4">
    <source>
        <dbReference type="ARBA" id="ARBA00022452"/>
    </source>
</evidence>
<evidence type="ECO:0000256" key="3">
    <source>
        <dbReference type="ARBA" id="ARBA00022448"/>
    </source>
</evidence>
<gene>
    <name evidence="9" type="ORF">D8S85_13210</name>
</gene>
<evidence type="ECO:0000256" key="7">
    <source>
        <dbReference type="ARBA" id="ARBA00023237"/>
    </source>
</evidence>
<keyword evidence="6" id="KW-0472">Membrane</keyword>
<dbReference type="KEGG" id="buy:D8S85_13210"/>
<evidence type="ECO:0000256" key="1">
    <source>
        <dbReference type="ARBA" id="ARBA00004442"/>
    </source>
</evidence>
<proteinExistence type="inferred from homology"/>
<dbReference type="AlphaFoldDB" id="A0A3S9VZU4"/>
<dbReference type="Gene3D" id="1.20.1600.10">
    <property type="entry name" value="Outer membrane efflux proteins (OEP)"/>
    <property type="match status" value="1"/>
</dbReference>
<evidence type="ECO:0000256" key="6">
    <source>
        <dbReference type="ARBA" id="ARBA00023136"/>
    </source>
</evidence>
<dbReference type="EMBL" id="CP032819">
    <property type="protein sequence ID" value="AZS32028.1"/>
    <property type="molecule type" value="Genomic_DNA"/>
</dbReference>
<dbReference type="OrthoDB" id="916581at2"/>
<dbReference type="SUPFAM" id="SSF56954">
    <property type="entry name" value="Outer membrane efflux proteins (OEP)"/>
    <property type="match status" value="1"/>
</dbReference>
<dbReference type="RefSeq" id="WP_106625096.1">
    <property type="nucleotide sequence ID" value="NZ_CP032819.1"/>
</dbReference>
<dbReference type="InterPro" id="IPR051906">
    <property type="entry name" value="TolC-like"/>
</dbReference>
<accession>A0A3S9VZU4</accession>
<dbReference type="Proteomes" id="UP000270673">
    <property type="component" value="Chromosome"/>
</dbReference>
<keyword evidence="4" id="KW-1134">Transmembrane beta strand</keyword>
<organism evidence="9 10">
    <name type="scientific">Butyricimonas faecalis</name>
    <dbReference type="NCBI Taxonomy" id="2093856"/>
    <lineage>
        <taxon>Bacteria</taxon>
        <taxon>Pseudomonadati</taxon>
        <taxon>Bacteroidota</taxon>
        <taxon>Bacteroidia</taxon>
        <taxon>Bacteroidales</taxon>
        <taxon>Odoribacteraceae</taxon>
        <taxon>Butyricimonas</taxon>
    </lineage>
</organism>
<dbReference type="Pfam" id="PF02321">
    <property type="entry name" value="OEP"/>
    <property type="match status" value="2"/>
</dbReference>
<evidence type="ECO:0000256" key="5">
    <source>
        <dbReference type="ARBA" id="ARBA00022692"/>
    </source>
</evidence>
<comment type="similarity">
    <text evidence="2">Belongs to the outer membrane factor (OMF) (TC 1.B.17) family.</text>
</comment>
<dbReference type="GO" id="GO:0009279">
    <property type="term" value="C:cell outer membrane"/>
    <property type="evidence" value="ECO:0007669"/>
    <property type="project" value="UniProtKB-SubCell"/>
</dbReference>
<name>A0A3S9VZU4_9BACT</name>
<keyword evidence="7" id="KW-0998">Cell outer membrane</keyword>
<sequence length="434" mass="49547">MNRKKFVTGLLCMAGLLPVCAQQRVLSVEEMFRLADTNSRSIRSHRLAVDETRQGTKTAKSDKLPSIEANLSFSYIGNGWMTDRDFSDGQKASMPHYGNSFAIKATQVVYAGGAINRGVRLSELREQVAELELQDSRQEVRLLLVGYYLELYQLYNRQEVYEKNIEQTRMLVKEIQAAFQQGTALKSDITRYELQLQSLELGLTSTRNRIKVLNRQLTTTIGLDPETVILPDTTVLTREMERRDELAWQGMKDESPRLKLADLGVEISKQQQDLVRAGRRPNIGLVAANHFDGPILIEVPPIDKNFNYWYVGIGVSYKFDALFKNNKKLKQARIATRKAEEERLLAEEQVANGIHAAWVELDEAYSRLRTREKSVQLAHENYDVVRYRYLNGLSLVTDMLDASNIQLSSELELTNARIGILYQYYLLKRTVGGL</sequence>
<keyword evidence="5" id="KW-0812">Transmembrane</keyword>
<feature type="signal peptide" evidence="8">
    <location>
        <begin position="1"/>
        <end position="21"/>
    </location>
</feature>
<keyword evidence="8" id="KW-0732">Signal</keyword>
<dbReference type="GO" id="GO:0015288">
    <property type="term" value="F:porin activity"/>
    <property type="evidence" value="ECO:0007669"/>
    <property type="project" value="TreeGrafter"/>
</dbReference>
<evidence type="ECO:0000313" key="9">
    <source>
        <dbReference type="EMBL" id="AZS32028.1"/>
    </source>
</evidence>